<feature type="region of interest" description="Disordered" evidence="2">
    <location>
        <begin position="1"/>
        <end position="32"/>
    </location>
</feature>
<dbReference type="InterPro" id="IPR041131">
    <property type="entry name" value="MuF_C"/>
</dbReference>
<feature type="region of interest" description="Disordered" evidence="2">
    <location>
        <begin position="1736"/>
        <end position="1788"/>
    </location>
</feature>
<reference evidence="7 8" key="1">
    <citation type="submission" date="2020-06" db="EMBL/GenBank/DDBJ databases">
        <title>Genome sequence of Paramixta manurensis strain PD-1.</title>
        <authorList>
            <person name="Lee C.W."/>
            <person name="Kim J."/>
        </authorList>
    </citation>
    <scope>NUCLEOTIDE SEQUENCE [LARGE SCALE GENOMIC DNA]</scope>
    <source>
        <strain evidence="7 8">PD-1</strain>
    </source>
</reference>
<feature type="domain" description="Large polyvalent protein-associated" evidence="3">
    <location>
        <begin position="1241"/>
        <end position="1320"/>
    </location>
</feature>
<feature type="region of interest" description="Disordered" evidence="2">
    <location>
        <begin position="1033"/>
        <end position="1071"/>
    </location>
</feature>
<feature type="domain" description="Large polyvalent protein associated" evidence="6">
    <location>
        <begin position="2372"/>
        <end position="2545"/>
    </location>
</feature>
<dbReference type="InterPro" id="IPR041047">
    <property type="entry name" value="LPD1"/>
</dbReference>
<keyword evidence="1" id="KW-0175">Coiled coil</keyword>
<dbReference type="Pfam" id="PF18857">
    <property type="entry name" value="LPD38"/>
    <property type="match status" value="1"/>
</dbReference>
<keyword evidence="8" id="KW-1185">Reference proteome</keyword>
<dbReference type="Proteomes" id="UP000505325">
    <property type="component" value="Chromosome"/>
</dbReference>
<dbReference type="InterPro" id="IPR040651">
    <property type="entry name" value="LPD5"/>
</dbReference>
<feature type="compositionally biased region" description="Polar residues" evidence="2">
    <location>
        <begin position="443"/>
        <end position="460"/>
    </location>
</feature>
<feature type="compositionally biased region" description="Polar residues" evidence="2">
    <location>
        <begin position="1758"/>
        <end position="1772"/>
    </location>
</feature>
<organism evidence="7 8">
    <name type="scientific">Paramixta manurensis</name>
    <dbReference type="NCBI Taxonomy" id="2740817"/>
    <lineage>
        <taxon>Bacteria</taxon>
        <taxon>Pseudomonadati</taxon>
        <taxon>Pseudomonadota</taxon>
        <taxon>Gammaproteobacteria</taxon>
        <taxon>Enterobacterales</taxon>
        <taxon>Erwiniaceae</taxon>
        <taxon>Paramixta</taxon>
    </lineage>
</organism>
<feature type="region of interest" description="Disordered" evidence="2">
    <location>
        <begin position="408"/>
        <end position="473"/>
    </location>
</feature>
<evidence type="ECO:0000313" key="7">
    <source>
        <dbReference type="EMBL" id="QKJ87390.1"/>
    </source>
</evidence>
<dbReference type="RefSeq" id="WP_173634339.1">
    <property type="nucleotide sequence ID" value="NZ_CP054212.1"/>
</dbReference>
<feature type="domain" description="Phage MuF C-terminal" evidence="5">
    <location>
        <begin position="1644"/>
        <end position="1738"/>
    </location>
</feature>
<dbReference type="Pfam" id="PF18799">
    <property type="entry name" value="LPD5"/>
    <property type="match status" value="1"/>
</dbReference>
<evidence type="ECO:0000313" key="8">
    <source>
        <dbReference type="Proteomes" id="UP000505325"/>
    </source>
</evidence>
<dbReference type="InterPro" id="IPR040561">
    <property type="entry name" value="LPD38"/>
</dbReference>
<dbReference type="Pfam" id="PF18796">
    <property type="entry name" value="LPD1"/>
    <property type="match status" value="1"/>
</dbReference>
<feature type="compositionally biased region" description="Basic and acidic residues" evidence="2">
    <location>
        <begin position="577"/>
        <end position="587"/>
    </location>
</feature>
<sequence>MAEDMQQYRPEQQSDNDNRQTLNISQPGEREPFDLDAALEKAKAKVNPSLTKGDIVRTVAAVPFDVTESIAQLPKGLNDVANRYATSQENEAQSRLGISDNAMNTIKGVRNDIASGVDNTFGSVGRLAKKGSEAIKEGYSEGAKQAAALPFIEKDAEGGYKVGPGAFDKDAWIINATPTLAQMFTVAGIAKFGASKVAKIAEDMAYKSLSRQLPDEVARATAKEAAQVAGDRAQKKIFVGGMTASAQGQGGIDMRDQITSLPFDQLMQSPTFQKAFDDVDTDDAYANLSDTQKLTMARNMVAEQAASSVTADPRMLAVNIAAASLGDHTLLSLLTKKGAASGVLSGVATGALAEGGTEFAQGATQQYLQNQQLKDTAGQDIDPMKGVVDTGLNNALLGAGMGAAAGAIGGVRGRKNNTSARSNEGDPAIESPPNDEGTKQESESPATSDDVTPVASSSPTPDLDTPAYLRNDPRIQGFADDSEVQQALGQDAAPTPEELIRQQIQNGDQGLTPDEQATLADADARRQARIPRLPAPGDTSLAEGYQMPGPVANIDEQQAGSGPQFRGGEQVRGQRLLPREDEPKQEVGRASNTYEGETVPGDAIEDKNIIFQPGNSDESQAGRSPDFTRGETAPQRQMREFTQAMGNENTPPGISDQRVRAGDTPIDRETAAVAKGAVPTRLQFFSPGKPFSTEKVARYSKWAKMPGASVEKVEGGYAVRLPDKSKAASVPADPDLKLYQPGKPFSNERVARFSKWAKMPGATIEKVGNGYGVRLPSAQPKIEDFGEKLQGAAKDRWGQFRQAMQSNNTVEDIGAQPLSRTFPRPDYEALHAAGISHKGLSMVAVFRSMIGTKPTMPGRVKRWAEQAHELREMANEILDGKVDPDEMHRLYATNPKLRDITDTLDLMAKLPAGQVEEASRYRLRTHHYSMYNGTDYSKSGGKTIYELEDLKGKSVRGVSDETKEGAIKKAVAYVNQSTSKDGVSTVKQSKLEIYRDRHTGERFIAYKGATGLVPLKSGFKDATEARTYLNENRDELEKKLSSMRETSRTEQRNAENRKRTGPAVRDSAATPESFTEKFGFRGVQFGNYVEGARRQKELNEAYDALTDMADVLNVPTQALSLNGNLGLAFGARGRGGLNAAKAHYEPGQVVINLTKGNGSGSLAHEWFHALDNFFGQSDVGRDGEVKSGDNFMSSSRRRAKVIRNGRFVDAEHPVRQEVYNAFRGVMDAIDNSGMVGRARNLDSVRSKAYWSTNVELAARAFERYMLDKTQAKGIDNDYLVNIWKGDEANASDTYAYPTDKELSGGIRQAFDHLFATLKTRKTDRGTTFYSRYGGEDIGDGNIITREGWEPGVDKPARGLTRHVAQVAADGFVKKMNGAAKIKVKVVQSQDEAAAMMPNGIPKEYGVVHAIYQPELSRVIVVADNIPTLKDLNAKLRHEILAHHGLASVIGDVEYDRIIRVLHQTRQSPNKAIQEVWGQVDRSYKNESLETQANEFLAHMAENTSMSKFGAVYDRIAGVLVNALRKAGLISQNITPVEVRNILRTIAGRFKRTAMHADEQPGTREFEDTFSRADALYSKGNDDVDPLKPLPHEAEQYRTDLDKAMRSLKSGEISIKIGRTPPVLRAMGAPNLDMVITRDTVRKASNGAKHDVPMDVIERLPELFHDPEAVFESKTKDNAASVLLSAKDTTGRQVMAAVHMNIESGRMVINRIASVYGREAKQYQNWIDEGLLRYRRNKKENPDNPHSQGLQLPKEERSYQGSEPSSGTTQGLQLPQRGSPDVGSSQNILTSADIRKNKTFYSRAAAPAMDDVINRKMGFRRETGWFDKAKTFYDTFNGKDKAAKKAWLSDSMRQLNTRTFDGLAPIKYAEDEAGKSQAESSAYVAARMAAGSGSVTAATLEHGLPQYNAKEGVIERKAGTTKADSLMGVLDGLGNHREDFFKWIAGHRSERLMKEGRENLFTAQEIDFMKSLDSGREKLFADQKAKYDAFIKSIMDLQQDMGLIDPESRAQWEDAWYIPYYRETEDGGVRGPWSTRGIANQRSTVRQLKGGEQNIKDPVENLFNYVSKAIDSSMKNEAMRRTVVNLADTGMIDVIESPNKIDYQQIGKGVAKVFIDGKETLVRVHNDEVYRAMTMIDMERSNSVFLRAARQAKRVLTIGTTSMPDFILRNFLRDSLHSWAINKDGFTPVKSSFEGLKKAIKGDDTLVDMMFAGATFGGGYSNVYDPAGTARNIRSILRRKGYTDSQVREFESSIVTTGRDAMNKLNGAFEKYKHVSEAAENANRIATYDAAIKSGKSKAQAAFESRDLMDFSMQGSGKIMMTLSDVLPFFNARMQGFSKLGRAVKADPAEVLKRGGIIAAASVALMAANLDNEKYEELPDWDKDTYWHFFLGDQHFRIPKPFEIGLMFGTMPERLMRAIAGKDSGAKFAKLAIHNFMEQIAFNPVPQVALPIAEAYVNYDSFTGNPIENMSDGNLLASARYNDHTSMIARKAGEAFGWSPKKIDHIITGYTGTLGAYVLGASDMLIRGMGDYGETPALRTDELPVLKSFLRGSDPAKSTQFTEDFYQMMQKANEVYSTINAFRKQGRFDDAQELQEENRKELSQRKGLNATQKQVRALNGMIEMVKSDRILSADEKKDRINKLLARRNKIVQQAVQRINPYFDVR</sequence>
<feature type="compositionally biased region" description="Basic and acidic residues" evidence="2">
    <location>
        <begin position="1033"/>
        <end position="1058"/>
    </location>
</feature>
<dbReference type="Pfam" id="PF18819">
    <property type="entry name" value="MuF_C"/>
    <property type="match status" value="1"/>
</dbReference>
<feature type="coiled-coil region" evidence="1">
    <location>
        <begin position="2590"/>
        <end position="2652"/>
    </location>
</feature>
<gene>
    <name evidence="7" type="ORF">PMPD1_2448</name>
</gene>
<feature type="region of interest" description="Disordered" evidence="2">
    <location>
        <begin position="522"/>
        <end position="634"/>
    </location>
</feature>
<evidence type="ECO:0000256" key="1">
    <source>
        <dbReference type="SAM" id="Coils"/>
    </source>
</evidence>
<dbReference type="KEGG" id="pmak:PMPD1_2448"/>
<feature type="domain" description="Large polyvalent protein-associated" evidence="4">
    <location>
        <begin position="940"/>
        <end position="1076"/>
    </location>
</feature>
<feature type="compositionally biased region" description="Polar residues" evidence="2">
    <location>
        <begin position="613"/>
        <end position="622"/>
    </location>
</feature>
<dbReference type="EMBL" id="CP054212">
    <property type="protein sequence ID" value="QKJ87390.1"/>
    <property type="molecule type" value="Genomic_DNA"/>
</dbReference>
<name>A0A6M8UI29_9GAMM</name>
<accession>A0A6M8UI29</accession>
<evidence type="ECO:0000256" key="2">
    <source>
        <dbReference type="SAM" id="MobiDB-lite"/>
    </source>
</evidence>
<protein>
    <recommendedName>
        <fullName evidence="9">Large polyvalent protein-associated domain-containing protein</fullName>
    </recommendedName>
</protein>
<evidence type="ECO:0000259" key="5">
    <source>
        <dbReference type="Pfam" id="PF18819"/>
    </source>
</evidence>
<evidence type="ECO:0000259" key="6">
    <source>
        <dbReference type="Pfam" id="PF18857"/>
    </source>
</evidence>
<evidence type="ECO:0008006" key="9">
    <source>
        <dbReference type="Google" id="ProtNLM"/>
    </source>
</evidence>
<evidence type="ECO:0000259" key="4">
    <source>
        <dbReference type="Pfam" id="PF18799"/>
    </source>
</evidence>
<proteinExistence type="predicted"/>
<feature type="compositionally biased region" description="Polar residues" evidence="2">
    <location>
        <begin position="9"/>
        <end position="26"/>
    </location>
</feature>
<evidence type="ECO:0000259" key="3">
    <source>
        <dbReference type="Pfam" id="PF18796"/>
    </source>
</evidence>